<evidence type="ECO:0000256" key="1">
    <source>
        <dbReference type="SAM" id="MobiDB-lite"/>
    </source>
</evidence>
<dbReference type="EMBL" id="JYIW01000026">
    <property type="protein sequence ID" value="KJL28314.1"/>
    <property type="molecule type" value="Genomic_DNA"/>
</dbReference>
<dbReference type="PROSITE" id="PS51257">
    <property type="entry name" value="PROKAR_LIPOPROTEIN"/>
    <property type="match status" value="1"/>
</dbReference>
<reference evidence="2 3" key="1">
    <citation type="submission" date="2015-02" db="EMBL/GenBank/DDBJ databases">
        <title>Draft genome sequences of ten Microbacterium spp. with emphasis on heavy metal contaminated environments.</title>
        <authorList>
            <person name="Corretto E."/>
        </authorList>
    </citation>
    <scope>NUCLEOTIDE SEQUENCE [LARGE SCALE GENOMIC DNA]</scope>
    <source>
        <strain evidence="2 3">BEL4b</strain>
    </source>
</reference>
<evidence type="ECO:0008006" key="4">
    <source>
        <dbReference type="Google" id="ProtNLM"/>
    </source>
</evidence>
<feature type="region of interest" description="Disordered" evidence="1">
    <location>
        <begin position="201"/>
        <end position="226"/>
    </location>
</feature>
<comment type="caution">
    <text evidence="2">The sequence shown here is derived from an EMBL/GenBank/DDBJ whole genome shotgun (WGS) entry which is preliminary data.</text>
</comment>
<feature type="region of interest" description="Disordered" evidence="1">
    <location>
        <begin position="43"/>
        <end position="62"/>
    </location>
</feature>
<organism evidence="2 3">
    <name type="scientific">Microbacterium oxydans</name>
    <dbReference type="NCBI Taxonomy" id="82380"/>
    <lineage>
        <taxon>Bacteria</taxon>
        <taxon>Bacillati</taxon>
        <taxon>Actinomycetota</taxon>
        <taxon>Actinomycetes</taxon>
        <taxon>Micrococcales</taxon>
        <taxon>Microbacteriaceae</taxon>
        <taxon>Microbacterium</taxon>
    </lineage>
</organism>
<accession>A0A0F0L6K1</accession>
<name>A0A0F0L6K1_9MICO</name>
<evidence type="ECO:0000313" key="2">
    <source>
        <dbReference type="EMBL" id="KJL28314.1"/>
    </source>
</evidence>
<evidence type="ECO:0000313" key="3">
    <source>
        <dbReference type="Proteomes" id="UP000033640"/>
    </source>
</evidence>
<protein>
    <recommendedName>
        <fullName evidence="4">Lipoprotein</fullName>
    </recommendedName>
</protein>
<proteinExistence type="predicted"/>
<dbReference type="PATRIC" id="fig|82380.11.peg.3415"/>
<gene>
    <name evidence="2" type="ORF">RS83_03385</name>
</gene>
<feature type="compositionally biased region" description="Basic and acidic residues" evidence="1">
    <location>
        <begin position="209"/>
        <end position="226"/>
    </location>
</feature>
<sequence>MHRVRPATRNRRPLREIGAALAVLVALPIGLVGCRPEIPQPQPYPSIEWESGSAPSGGLEDDPWVQATRASLEAQAVAQNQNDFNLPELIRTTGLAVRSDGVAHARSQLKNGHRTVTVAGPMPFAPIEVIADAADPAHARVQACVGASLALEASDQSSGAFGIEYRLERIPEGLIRVVGSTGLSDLECDGVEFALARFDPQPVPSTLTDARDVPFAERDDLDRQAD</sequence>
<dbReference type="AlphaFoldDB" id="A0A0F0L6K1"/>
<dbReference type="Proteomes" id="UP000033640">
    <property type="component" value="Unassembled WGS sequence"/>
</dbReference>